<evidence type="ECO:0000313" key="1">
    <source>
        <dbReference type="EMBL" id="KAE9266682.1"/>
    </source>
</evidence>
<comment type="caution">
    <text evidence="1">The sequence shown here is derived from an EMBL/GenBank/DDBJ whole genome shotgun (WGS) entry which is preliminary data.</text>
</comment>
<dbReference type="AlphaFoldDB" id="A0A6A4B594"/>
<name>A0A6A4B594_9STRA</name>
<evidence type="ECO:0000313" key="2">
    <source>
        <dbReference type="Proteomes" id="UP000434957"/>
    </source>
</evidence>
<gene>
    <name evidence="1" type="ORF">PR003_g32038</name>
</gene>
<reference evidence="1 2" key="1">
    <citation type="submission" date="2018-08" db="EMBL/GenBank/DDBJ databases">
        <title>Genomic investigation of the strawberry pathogen Phytophthora fragariae indicates pathogenicity is determined by transcriptional variation in three key races.</title>
        <authorList>
            <person name="Adams T.M."/>
            <person name="Armitage A.D."/>
            <person name="Sobczyk M.K."/>
            <person name="Bates H.J."/>
            <person name="Dunwell J.M."/>
            <person name="Nellist C.F."/>
            <person name="Harrison R.J."/>
        </authorList>
    </citation>
    <scope>NUCLEOTIDE SEQUENCE [LARGE SCALE GENOMIC DNA]</scope>
    <source>
        <strain evidence="1 2">SCRP333</strain>
    </source>
</reference>
<dbReference type="EMBL" id="QXFT01007289">
    <property type="protein sequence ID" value="KAE9266682.1"/>
    <property type="molecule type" value="Genomic_DNA"/>
</dbReference>
<proteinExistence type="predicted"/>
<keyword evidence="2" id="KW-1185">Reference proteome</keyword>
<organism evidence="1 2">
    <name type="scientific">Phytophthora rubi</name>
    <dbReference type="NCBI Taxonomy" id="129364"/>
    <lineage>
        <taxon>Eukaryota</taxon>
        <taxon>Sar</taxon>
        <taxon>Stramenopiles</taxon>
        <taxon>Oomycota</taxon>
        <taxon>Peronosporomycetes</taxon>
        <taxon>Peronosporales</taxon>
        <taxon>Peronosporaceae</taxon>
        <taxon>Phytophthora</taxon>
    </lineage>
</organism>
<protein>
    <submittedName>
        <fullName evidence="1">Uncharacterized protein</fullName>
    </submittedName>
</protein>
<accession>A0A6A4B594</accession>
<dbReference type="Proteomes" id="UP000434957">
    <property type="component" value="Unassembled WGS sequence"/>
</dbReference>
<sequence>MWRELREQGWTRKPPPRRELDDRYFYLRPGGDARVTTASISSVVKKLCWILRRKTRTPAPTRASNAPAPGNAQVAAAAEVVRLDYLRDIWKKRHARQFLELHLDPRKS</sequence>